<keyword evidence="3" id="KW-1185">Reference proteome</keyword>
<evidence type="ECO:0000256" key="1">
    <source>
        <dbReference type="SAM" id="MobiDB-lite"/>
    </source>
</evidence>
<dbReference type="AlphaFoldDB" id="A0A183L5P9"/>
<gene>
    <name evidence="2" type="ORF">SCUD_LOCUS22665</name>
</gene>
<reference evidence="4" key="1">
    <citation type="submission" date="2016-06" db="UniProtKB">
        <authorList>
            <consortium name="WormBaseParasite"/>
        </authorList>
    </citation>
    <scope>IDENTIFICATION</scope>
</reference>
<dbReference type="EMBL" id="UZAK01050247">
    <property type="protein sequence ID" value="VDP79728.1"/>
    <property type="molecule type" value="Genomic_DNA"/>
</dbReference>
<reference evidence="2 3" key="2">
    <citation type="submission" date="2018-11" db="EMBL/GenBank/DDBJ databases">
        <authorList>
            <consortium name="Pathogen Informatics"/>
        </authorList>
    </citation>
    <scope>NUCLEOTIDE SEQUENCE [LARGE SCALE GENOMIC DNA]</scope>
    <source>
        <strain evidence="2">Dakar</strain>
        <strain evidence="3">Dakar, Senegal</strain>
    </source>
</reference>
<evidence type="ECO:0000313" key="4">
    <source>
        <dbReference type="WBParaSite" id="SCUD_0002266801-mRNA-1"/>
    </source>
</evidence>
<dbReference type="Proteomes" id="UP000279833">
    <property type="component" value="Unassembled WGS sequence"/>
</dbReference>
<sequence>EFSSSSVEPGSGSGDKPAKSTPYDDETFRAGDACNQACVCMLAKKSWGLLMTILARYNTDCWIICFKKRTKHLQETKNWRESFQTYLRSKCNEIGSICMYHYQGLT</sequence>
<feature type="compositionally biased region" description="Low complexity" evidence="1">
    <location>
        <begin position="1"/>
        <end position="10"/>
    </location>
</feature>
<accession>A0A183L5P9</accession>
<name>A0A183L5P9_9TREM</name>
<feature type="region of interest" description="Disordered" evidence="1">
    <location>
        <begin position="1"/>
        <end position="24"/>
    </location>
</feature>
<proteinExistence type="predicted"/>
<organism evidence="4">
    <name type="scientific">Schistosoma curassoni</name>
    <dbReference type="NCBI Taxonomy" id="6186"/>
    <lineage>
        <taxon>Eukaryota</taxon>
        <taxon>Metazoa</taxon>
        <taxon>Spiralia</taxon>
        <taxon>Lophotrochozoa</taxon>
        <taxon>Platyhelminthes</taxon>
        <taxon>Trematoda</taxon>
        <taxon>Digenea</taxon>
        <taxon>Strigeidida</taxon>
        <taxon>Schistosomatoidea</taxon>
        <taxon>Schistosomatidae</taxon>
        <taxon>Schistosoma</taxon>
    </lineage>
</organism>
<evidence type="ECO:0000313" key="3">
    <source>
        <dbReference type="Proteomes" id="UP000279833"/>
    </source>
</evidence>
<evidence type="ECO:0000313" key="2">
    <source>
        <dbReference type="EMBL" id="VDP79728.1"/>
    </source>
</evidence>
<protein>
    <submittedName>
        <fullName evidence="4">Reverse transcriptase</fullName>
    </submittedName>
</protein>
<dbReference type="WBParaSite" id="SCUD_0002266801-mRNA-1">
    <property type="protein sequence ID" value="SCUD_0002266801-mRNA-1"/>
    <property type="gene ID" value="SCUD_0002266801"/>
</dbReference>